<protein>
    <submittedName>
        <fullName evidence="1">Uncharacterized protein</fullName>
    </submittedName>
</protein>
<name>A0A0A9CF07_ARUDO</name>
<dbReference type="AlphaFoldDB" id="A0A0A9CF07"/>
<dbReference type="EMBL" id="GBRH01223769">
    <property type="protein sequence ID" value="JAD74126.1"/>
    <property type="molecule type" value="Transcribed_RNA"/>
</dbReference>
<evidence type="ECO:0000313" key="1">
    <source>
        <dbReference type="EMBL" id="JAD74126.1"/>
    </source>
</evidence>
<proteinExistence type="predicted"/>
<reference evidence="1" key="1">
    <citation type="submission" date="2014-09" db="EMBL/GenBank/DDBJ databases">
        <authorList>
            <person name="Magalhaes I.L.F."/>
            <person name="Oliveira U."/>
            <person name="Santos F.R."/>
            <person name="Vidigal T.H.D.A."/>
            <person name="Brescovit A.D."/>
            <person name="Santos A.J."/>
        </authorList>
    </citation>
    <scope>NUCLEOTIDE SEQUENCE</scope>
    <source>
        <tissue evidence="1">Shoot tissue taken approximately 20 cm above the soil surface</tissue>
    </source>
</reference>
<organism evidence="1">
    <name type="scientific">Arundo donax</name>
    <name type="common">Giant reed</name>
    <name type="synonym">Donax arundinaceus</name>
    <dbReference type="NCBI Taxonomy" id="35708"/>
    <lineage>
        <taxon>Eukaryota</taxon>
        <taxon>Viridiplantae</taxon>
        <taxon>Streptophyta</taxon>
        <taxon>Embryophyta</taxon>
        <taxon>Tracheophyta</taxon>
        <taxon>Spermatophyta</taxon>
        <taxon>Magnoliopsida</taxon>
        <taxon>Liliopsida</taxon>
        <taxon>Poales</taxon>
        <taxon>Poaceae</taxon>
        <taxon>PACMAD clade</taxon>
        <taxon>Arundinoideae</taxon>
        <taxon>Arundineae</taxon>
        <taxon>Arundo</taxon>
    </lineage>
</organism>
<reference evidence="1" key="2">
    <citation type="journal article" date="2015" name="Data Brief">
        <title>Shoot transcriptome of the giant reed, Arundo donax.</title>
        <authorList>
            <person name="Barrero R.A."/>
            <person name="Guerrero F.D."/>
            <person name="Moolhuijzen P."/>
            <person name="Goolsby J.A."/>
            <person name="Tidwell J."/>
            <person name="Bellgard S.E."/>
            <person name="Bellgard M.I."/>
        </authorList>
    </citation>
    <scope>NUCLEOTIDE SEQUENCE</scope>
    <source>
        <tissue evidence="1">Shoot tissue taken approximately 20 cm above the soil surface</tissue>
    </source>
</reference>
<accession>A0A0A9CF07</accession>
<sequence>MLSSLKMAEKKIQRHHGGAKYTFSKWRWLLMLLIGVLTTQGESSKVQFLIMI</sequence>